<feature type="compositionally biased region" description="Polar residues" evidence="2">
    <location>
        <begin position="214"/>
        <end position="228"/>
    </location>
</feature>
<feature type="compositionally biased region" description="Low complexity" evidence="2">
    <location>
        <begin position="1261"/>
        <end position="1270"/>
    </location>
</feature>
<feature type="compositionally biased region" description="Basic and acidic residues" evidence="2">
    <location>
        <begin position="160"/>
        <end position="174"/>
    </location>
</feature>
<evidence type="ECO:0000313" key="3">
    <source>
        <dbReference type="EMBL" id="GMI08980.1"/>
    </source>
</evidence>
<organism evidence="3 4">
    <name type="scientific">Triparma verrucosa</name>
    <dbReference type="NCBI Taxonomy" id="1606542"/>
    <lineage>
        <taxon>Eukaryota</taxon>
        <taxon>Sar</taxon>
        <taxon>Stramenopiles</taxon>
        <taxon>Ochrophyta</taxon>
        <taxon>Bolidophyceae</taxon>
        <taxon>Parmales</taxon>
        <taxon>Triparmaceae</taxon>
        <taxon>Triparma</taxon>
    </lineage>
</organism>
<feature type="compositionally biased region" description="Basic and acidic residues" evidence="2">
    <location>
        <begin position="1455"/>
        <end position="1467"/>
    </location>
</feature>
<dbReference type="Proteomes" id="UP001165160">
    <property type="component" value="Unassembled WGS sequence"/>
</dbReference>
<gene>
    <name evidence="3" type="ORF">TrVE_jg11432</name>
</gene>
<feature type="compositionally biased region" description="Low complexity" evidence="2">
    <location>
        <begin position="1303"/>
        <end position="1314"/>
    </location>
</feature>
<feature type="region of interest" description="Disordered" evidence="2">
    <location>
        <begin position="946"/>
        <end position="1077"/>
    </location>
</feature>
<proteinExistence type="predicted"/>
<reference evidence="4" key="1">
    <citation type="journal article" date="2023" name="Commun. Biol.">
        <title>Genome analysis of Parmales, the sister group of diatoms, reveals the evolutionary specialization of diatoms from phago-mixotrophs to photoautotrophs.</title>
        <authorList>
            <person name="Ban H."/>
            <person name="Sato S."/>
            <person name="Yoshikawa S."/>
            <person name="Yamada K."/>
            <person name="Nakamura Y."/>
            <person name="Ichinomiya M."/>
            <person name="Sato N."/>
            <person name="Blanc-Mathieu R."/>
            <person name="Endo H."/>
            <person name="Kuwata A."/>
            <person name="Ogata H."/>
        </authorList>
    </citation>
    <scope>NUCLEOTIDE SEQUENCE [LARGE SCALE GENOMIC DNA]</scope>
    <source>
        <strain evidence="4">NIES 3699</strain>
    </source>
</reference>
<name>A0A9W7FB98_9STRA</name>
<feature type="compositionally biased region" description="Polar residues" evidence="2">
    <location>
        <begin position="1233"/>
        <end position="1245"/>
    </location>
</feature>
<sequence length="1508" mass="164072">MYQVTGSALDQDEAIIANRVKSIQDQYAMVNELAAQAPMGIQSLHRPVEVPDVAPDPFYSSDAIRSTINTVSTHSHTLSTKYSDLFSQDDVSSLVRRAFDNPSLVTGSKKRLSTSASGSARRRPEKVEATRKQKQDLELANAPLEFPTFKSVYDEDIAKPVTPERSEADEVSEHKKSKPPPMKRANSDSSEDKSHPKKLPTSTKVHTVYRGKSKPNNNKGRVVSPSSEETAKKKKKKTGKVAFGSTVKKAKDVIGRAEIKARKIGDTANELVKTVARAAEISARAAEDEILTTRRALEENEREMASLRARLNAKPNPGVNFEVGPYGQVSAMDEQENEYRVVTVSRSAVVASARSPGVSFDAQTVDTSMRSRSRSPSKSPRKSPRRSPRRSRSPRKRSKSPSIASEHENDATLVNLGTHKPSMHISQPEPIFINATQPLTVEGEDDATLPMPMPTLRGAKEFEWKNPNEVLPFMKDKEDEILDSKSQEHSEDVLPPPPVFHPVKLKKASEAAVPVTIDADADALLSLLINQALAEDSATAVLAAPKVVKAPQPSDDERFSRAMMLLEKTAETQRLYAERENNIAEREASLVKLEQSITEALKAPYVPLSPKKLSPPNPTSSKANVNPNSGSIQLSSSSGEVGAMGQRLAQGHAAPGSYRANQTTSSALVSAATPKQAVNWKALTLAPGASFEAAVGSPGVVKTIDYGDDHSSTATLVVPGTFQESEVDSLKAEMQASLVQNLQLKDESSVVVEDVRHGSILFDVRIVSDGAFSAKEKMIDLHDICNSGKGQGWLSRVVSVKDPSGNATTRFRTNLCRLLKGGETFKNLPLRSSIDASEMMEVGVGGWQINPKRRGKPRSYEAFEGESMDGISRERVVGSGSEAPDKAMGGSGVGGGVDLSMVVEEGDVAVEEEAPASPIRFIPPKKKFETNLGRLAFAGEEFQKQKLTPEKSADERKAGSLIGGAKVEEEAEKDEKVKAVEVENEEKEVEKEVEATKELVPAPAPAPAPSPAPAPAAAPAPAPAPVKAPATQLPADTSALVDAAERGDANKVLTTDANAREPTAAPPRTSSSYVEEAIRKERDAAKKKIIEMEKQLEETKRKLTEAEQNMQKQKNVIDREVTKRISKPPKLISVGAEFPDADYQLDSSCSDLDASTSTVDSDEMGIGFGVREEVEPPKPHQVWLQKAKQYYGISTSQSQPTQPVGAPLKMSEEKAFERRVIDGAEERNEFYRNNSSIIKGKQASTAHFDEGEDEENEENEGGYNAGDAAAPNPGVSSWLNRVKRLTGEAHEPPPFSFTEEHLLPQQLRTQQQRTPPRDPKLQQSMSPQHAYLERVAGILKEPGLSPKKRNPVTFSQQTIDFGSDNDDEDEDGSIRSLRTEEAFSPSTSFAISENSRMSRSFRFSKTVMSSDSIGTRDTTDTNRLSVDTSVSLESGQWIPKSKSSHKGKQKYYAQRLDESFESGKRFGGESSGSVANLSRAGRVEGSRWDRLYEEADSGDSDSSGSSDY</sequence>
<dbReference type="PANTHER" id="PTHR48148:SF2">
    <property type="entry name" value="PA14 DOMAIN-CONTAINING PROTEIN"/>
    <property type="match status" value="1"/>
</dbReference>
<feature type="compositionally biased region" description="Basic and acidic residues" evidence="2">
    <location>
        <begin position="1481"/>
        <end position="1493"/>
    </location>
</feature>
<feature type="compositionally biased region" description="Basic and acidic residues" evidence="2">
    <location>
        <begin position="125"/>
        <end position="137"/>
    </location>
</feature>
<dbReference type="EMBL" id="BRXX01000391">
    <property type="protein sequence ID" value="GMI08980.1"/>
    <property type="molecule type" value="Genomic_DNA"/>
</dbReference>
<feature type="region of interest" description="Disordered" evidence="2">
    <location>
        <begin position="607"/>
        <end position="643"/>
    </location>
</feature>
<feature type="compositionally biased region" description="Low complexity" evidence="2">
    <location>
        <begin position="629"/>
        <end position="638"/>
    </location>
</feature>
<feature type="region of interest" description="Disordered" evidence="2">
    <location>
        <begin position="105"/>
        <end position="140"/>
    </location>
</feature>
<evidence type="ECO:0000313" key="4">
    <source>
        <dbReference type="Proteomes" id="UP001165160"/>
    </source>
</evidence>
<comment type="caution">
    <text evidence="3">The sequence shown here is derived from an EMBL/GenBank/DDBJ whole genome shotgun (WGS) entry which is preliminary data.</text>
</comment>
<feature type="compositionally biased region" description="Basic residues" evidence="2">
    <location>
        <begin position="371"/>
        <end position="399"/>
    </location>
</feature>
<feature type="coiled-coil region" evidence="1">
    <location>
        <begin position="283"/>
        <end position="310"/>
    </location>
</feature>
<keyword evidence="1" id="KW-0175">Coiled coil</keyword>
<accession>A0A9W7FB98</accession>
<feature type="compositionally biased region" description="Basic and acidic residues" evidence="2">
    <location>
        <begin position="946"/>
        <end position="958"/>
    </location>
</feature>
<dbReference type="PANTHER" id="PTHR48148">
    <property type="entry name" value="KERATINOCYTE PROLINE-RICH PROTEIN"/>
    <property type="match status" value="1"/>
</dbReference>
<feature type="region of interest" description="Disordered" evidence="2">
    <location>
        <begin position="361"/>
        <end position="411"/>
    </location>
</feature>
<feature type="region of interest" description="Disordered" evidence="2">
    <location>
        <begin position="1233"/>
        <end position="1329"/>
    </location>
</feature>
<feature type="region of interest" description="Disordered" evidence="2">
    <location>
        <begin position="1341"/>
        <end position="1508"/>
    </location>
</feature>
<keyword evidence="4" id="KW-1185">Reference proteome</keyword>
<evidence type="ECO:0000256" key="1">
    <source>
        <dbReference type="SAM" id="Coils"/>
    </source>
</evidence>
<feature type="compositionally biased region" description="Acidic residues" evidence="2">
    <location>
        <begin position="1250"/>
        <end position="1260"/>
    </location>
</feature>
<protein>
    <submittedName>
        <fullName evidence="3">Uncharacterized protein</fullName>
    </submittedName>
</protein>
<feature type="region of interest" description="Disordered" evidence="2">
    <location>
        <begin position="160"/>
        <end position="239"/>
    </location>
</feature>
<feature type="compositionally biased region" description="Basic and acidic residues" evidence="2">
    <location>
        <begin position="988"/>
        <end position="997"/>
    </location>
</feature>
<feature type="compositionally biased region" description="Polar residues" evidence="2">
    <location>
        <begin position="1384"/>
        <end position="1434"/>
    </location>
</feature>
<evidence type="ECO:0000256" key="2">
    <source>
        <dbReference type="SAM" id="MobiDB-lite"/>
    </source>
</evidence>
<feature type="compositionally biased region" description="Pro residues" evidence="2">
    <location>
        <begin position="1002"/>
        <end position="1026"/>
    </location>
</feature>